<dbReference type="AlphaFoldDB" id="A0A939E0K8"/>
<feature type="transmembrane region" description="Helical" evidence="1">
    <location>
        <begin position="41"/>
        <end position="67"/>
    </location>
</feature>
<gene>
    <name evidence="2" type="ORF">JZY06_02645</name>
</gene>
<evidence type="ECO:0000313" key="3">
    <source>
        <dbReference type="Proteomes" id="UP000664332"/>
    </source>
</evidence>
<comment type="caution">
    <text evidence="2">The sequence shown here is derived from an EMBL/GenBank/DDBJ whole genome shotgun (WGS) entry which is preliminary data.</text>
</comment>
<dbReference type="EMBL" id="JAFLEQ010000003">
    <property type="protein sequence ID" value="MBN9643531.1"/>
    <property type="molecule type" value="Genomic_DNA"/>
</dbReference>
<accession>A0A939E0K8</accession>
<keyword evidence="3" id="KW-1185">Reference proteome</keyword>
<name>A0A939E0K8_9CORY</name>
<proteinExistence type="predicted"/>
<protein>
    <submittedName>
        <fullName evidence="2">Uncharacterized protein</fullName>
    </submittedName>
</protein>
<organism evidence="2 3">
    <name type="scientific">Corynebacterium mendelii</name>
    <dbReference type="NCBI Taxonomy" id="2765362"/>
    <lineage>
        <taxon>Bacteria</taxon>
        <taxon>Bacillati</taxon>
        <taxon>Actinomycetota</taxon>
        <taxon>Actinomycetes</taxon>
        <taxon>Mycobacteriales</taxon>
        <taxon>Corynebacteriaceae</taxon>
        <taxon>Corynebacterium</taxon>
    </lineage>
</organism>
<evidence type="ECO:0000256" key="1">
    <source>
        <dbReference type="SAM" id="Phobius"/>
    </source>
</evidence>
<feature type="transmembrane region" description="Helical" evidence="1">
    <location>
        <begin position="73"/>
        <end position="93"/>
    </location>
</feature>
<dbReference type="RefSeq" id="WP_207118229.1">
    <property type="nucleotide sequence ID" value="NZ_JAFLEQ010000003.1"/>
</dbReference>
<sequence length="153" mass="17444">MFGYTPHRIEPELEQLSFIPVTRTRQRAYIIANWAPTGGIVFAYLGLWCLCALSQLVLLAAVIWVAVLPGWSAFFTALMVIAGWHVFTLWWVVRSDESSPPYGSQTDGGFRALMWWVKIHPTWGINWWKIPRDEVTDGPSETNYFAEKKNPGA</sequence>
<keyword evidence="1" id="KW-0812">Transmembrane</keyword>
<keyword evidence="1" id="KW-1133">Transmembrane helix</keyword>
<evidence type="ECO:0000313" key="2">
    <source>
        <dbReference type="EMBL" id="MBN9643531.1"/>
    </source>
</evidence>
<reference evidence="2" key="1">
    <citation type="submission" date="2021-03" db="EMBL/GenBank/DDBJ databases">
        <authorList>
            <person name="Sun Q."/>
        </authorList>
    </citation>
    <scope>NUCLEOTIDE SEQUENCE</scope>
    <source>
        <strain evidence="2">CCM 8862</strain>
    </source>
</reference>
<dbReference type="Proteomes" id="UP000664332">
    <property type="component" value="Unassembled WGS sequence"/>
</dbReference>
<keyword evidence="1" id="KW-0472">Membrane</keyword>